<evidence type="ECO:0000256" key="2">
    <source>
        <dbReference type="ARBA" id="ARBA00022729"/>
    </source>
</evidence>
<protein>
    <submittedName>
        <fullName evidence="6">Alpha/beta hydrolase family protein</fullName>
    </submittedName>
</protein>
<dbReference type="Proteomes" id="UP000315389">
    <property type="component" value="Unassembled WGS sequence"/>
</dbReference>
<organism evidence="6 7">
    <name type="scientific">Rarobacter faecitabidus</name>
    <dbReference type="NCBI Taxonomy" id="13243"/>
    <lineage>
        <taxon>Bacteria</taxon>
        <taxon>Bacillati</taxon>
        <taxon>Actinomycetota</taxon>
        <taxon>Actinomycetes</taxon>
        <taxon>Micrococcales</taxon>
        <taxon>Rarobacteraceae</taxon>
        <taxon>Rarobacter</taxon>
    </lineage>
</organism>
<dbReference type="OrthoDB" id="3252468at2"/>
<dbReference type="Pfam" id="PF00561">
    <property type="entry name" value="Abhydrolase_1"/>
    <property type="match status" value="1"/>
</dbReference>
<comment type="caution">
    <text evidence="6">The sequence shown here is derived from an EMBL/GenBank/DDBJ whole genome shotgun (WGS) entry which is preliminary data.</text>
</comment>
<dbReference type="InterPro" id="IPR013595">
    <property type="entry name" value="Pept_S33_TAP-like_C"/>
</dbReference>
<dbReference type="EMBL" id="VFOS01000001">
    <property type="protein sequence ID" value="TQL63654.1"/>
    <property type="molecule type" value="Genomic_DNA"/>
</dbReference>
<dbReference type="InterPro" id="IPR051601">
    <property type="entry name" value="Serine_prot/Carboxylest_S33"/>
</dbReference>
<keyword evidence="2" id="KW-0732">Signal</keyword>
<dbReference type="InterPro" id="IPR000073">
    <property type="entry name" value="AB_hydrolase_1"/>
</dbReference>
<dbReference type="GO" id="GO:0016787">
    <property type="term" value="F:hydrolase activity"/>
    <property type="evidence" value="ECO:0007669"/>
    <property type="project" value="UniProtKB-KW"/>
</dbReference>
<dbReference type="InterPro" id="IPR029058">
    <property type="entry name" value="AB_hydrolase_fold"/>
</dbReference>
<evidence type="ECO:0000256" key="1">
    <source>
        <dbReference type="ARBA" id="ARBA00010088"/>
    </source>
</evidence>
<evidence type="ECO:0000256" key="3">
    <source>
        <dbReference type="ARBA" id="ARBA00022801"/>
    </source>
</evidence>
<comment type="similarity">
    <text evidence="1">Belongs to the peptidase S33 family.</text>
</comment>
<dbReference type="Pfam" id="PF08386">
    <property type="entry name" value="Abhydrolase_4"/>
    <property type="match status" value="1"/>
</dbReference>
<name>A0A542ZTH1_RARFA</name>
<dbReference type="AlphaFoldDB" id="A0A542ZTH1"/>
<accession>A0A542ZTH1</accession>
<evidence type="ECO:0000313" key="7">
    <source>
        <dbReference type="Proteomes" id="UP000315389"/>
    </source>
</evidence>
<keyword evidence="7" id="KW-1185">Reference proteome</keyword>
<evidence type="ECO:0000259" key="4">
    <source>
        <dbReference type="Pfam" id="PF00561"/>
    </source>
</evidence>
<dbReference type="SUPFAM" id="SSF53474">
    <property type="entry name" value="alpha/beta-Hydrolases"/>
    <property type="match status" value="1"/>
</dbReference>
<reference evidence="6 7" key="1">
    <citation type="submission" date="2019-06" db="EMBL/GenBank/DDBJ databases">
        <title>Sequencing the genomes of 1000 actinobacteria strains.</title>
        <authorList>
            <person name="Klenk H.-P."/>
        </authorList>
    </citation>
    <scope>NUCLEOTIDE SEQUENCE [LARGE SCALE GENOMIC DNA]</scope>
    <source>
        <strain evidence="6 7">DSM 4813</strain>
    </source>
</reference>
<feature type="domain" description="AB hydrolase-1" evidence="4">
    <location>
        <begin position="129"/>
        <end position="315"/>
    </location>
</feature>
<feature type="domain" description="Peptidase S33 tripeptidyl aminopeptidase-like C-terminal" evidence="5">
    <location>
        <begin position="435"/>
        <end position="536"/>
    </location>
</feature>
<dbReference type="PANTHER" id="PTHR43248:SF29">
    <property type="entry name" value="TRIPEPTIDYL AMINOPEPTIDASE"/>
    <property type="match status" value="1"/>
</dbReference>
<keyword evidence="3 6" id="KW-0378">Hydrolase</keyword>
<evidence type="ECO:0000313" key="6">
    <source>
        <dbReference type="EMBL" id="TQL63654.1"/>
    </source>
</evidence>
<gene>
    <name evidence="6" type="ORF">FB461_0121</name>
</gene>
<proteinExistence type="inferred from homology"/>
<sequence length="536" mass="56807">MALAVTGLDAGRYAGSVVNRWRFASPLLAVLLAAGCSTTSFDKEQITISAGGDSASAAMDRPESKQSEAAKIPSGFRKYYRQAVTWLPCDGDVECATVDVPMDWSDPKSDVVPIALRRLPARGQARGSLLINPGGPGQSGTKFLGYARGIISESVLDAFDLVGFDPRGTGLSRPLECYDDTQWDDFLSLAYAPGLEGVNARIAQVAALGAACERAAGDWLRYLDVVSVARDMDMLRAVLGDEQINYLGYSYGSLIGSTYAGLFPANVGAMVLDGGIDPTLSAEQTAVDQARGFERALTTYVNYCLDRPECPLVGNADEAKAQIATLVEGLRDTPMTTSDSNRTLTSTLAAAGIEYSLYAESRWPILTSALTAALADNDGTQLLTSADTFNARAEDGAYTSRRGQAYQAISCMGPRITTTQPALSRLMDQMIDTAPSMGRMRIDSLVLCDGWPTSATAQSYDLSATGSATILVIGTTGDPTTPYEWSQSLTSLLDNAVLLTFDGQEHGAYGRSNACVATTVDAYLIENVIPATGATC</sequence>
<dbReference type="PANTHER" id="PTHR43248">
    <property type="entry name" value="2-SUCCINYL-6-HYDROXY-2,4-CYCLOHEXADIENE-1-CARBOXYLATE SYNTHASE"/>
    <property type="match status" value="1"/>
</dbReference>
<evidence type="ECO:0000259" key="5">
    <source>
        <dbReference type="Pfam" id="PF08386"/>
    </source>
</evidence>
<dbReference type="Gene3D" id="3.40.50.1820">
    <property type="entry name" value="alpha/beta hydrolase"/>
    <property type="match status" value="1"/>
</dbReference>